<dbReference type="FunFam" id="1.25.40.1030:FF:000011">
    <property type="entry name" value="SEC31 homolog B, COPII coat complex component"/>
    <property type="match status" value="1"/>
</dbReference>
<dbReference type="eggNOG" id="KOG0307">
    <property type="taxonomic scope" value="Eukaryota"/>
</dbReference>
<dbReference type="STRING" id="136037.A0A067RCS1"/>
<dbReference type="GO" id="GO:0015031">
    <property type="term" value="P:protein transport"/>
    <property type="evidence" value="ECO:0007669"/>
    <property type="project" value="UniProtKB-KW"/>
</dbReference>
<evidence type="ECO:0000256" key="14">
    <source>
        <dbReference type="ARBA" id="ARBA00039468"/>
    </source>
</evidence>
<accession>A0A067RCS1</accession>
<dbReference type="AlphaFoldDB" id="A0A067RCS1"/>
<evidence type="ECO:0000256" key="2">
    <source>
        <dbReference type="ARBA" id="ARBA00004406"/>
    </source>
</evidence>
<dbReference type="InterPro" id="IPR040251">
    <property type="entry name" value="SEC31-like"/>
</dbReference>
<evidence type="ECO:0000256" key="11">
    <source>
        <dbReference type="ARBA" id="ARBA00023136"/>
    </source>
</evidence>
<dbReference type="Proteomes" id="UP000027135">
    <property type="component" value="Unassembled WGS sequence"/>
</dbReference>
<feature type="region of interest" description="Disordered" evidence="18">
    <location>
        <begin position="1127"/>
        <end position="1164"/>
    </location>
</feature>
<dbReference type="GO" id="GO:0090110">
    <property type="term" value="P:COPII-coated vesicle cargo loading"/>
    <property type="evidence" value="ECO:0007669"/>
    <property type="project" value="TreeGrafter"/>
</dbReference>
<evidence type="ECO:0000256" key="12">
    <source>
        <dbReference type="ARBA" id="ARBA00023329"/>
    </source>
</evidence>
<comment type="subcellular location">
    <subcellularLocation>
        <location evidence="1">Cytoplasmic vesicle membrane</location>
        <topology evidence="1">Peripheral membrane protein</topology>
        <orientation evidence="1">Cytoplasmic side</orientation>
    </subcellularLocation>
    <subcellularLocation>
        <location evidence="2">Endoplasmic reticulum membrane</location>
        <topology evidence="2">Peripheral membrane protein</topology>
    </subcellularLocation>
</comment>
<keyword evidence="11" id="KW-0472">Membrane</keyword>
<dbReference type="FunCoup" id="A0A067RCS1">
    <property type="interactions" value="1640"/>
</dbReference>
<dbReference type="GO" id="GO:0005789">
    <property type="term" value="C:endoplasmic reticulum membrane"/>
    <property type="evidence" value="ECO:0007669"/>
    <property type="project" value="UniProtKB-SubCell"/>
</dbReference>
<dbReference type="PANTHER" id="PTHR13923">
    <property type="entry name" value="SEC31-RELATED PROTEIN"/>
    <property type="match status" value="1"/>
</dbReference>
<feature type="repeat" description="WD" evidence="17">
    <location>
        <begin position="116"/>
        <end position="158"/>
    </location>
</feature>
<proteinExistence type="inferred from homology"/>
<dbReference type="GO" id="GO:0005198">
    <property type="term" value="F:structural molecule activity"/>
    <property type="evidence" value="ECO:0007669"/>
    <property type="project" value="TreeGrafter"/>
</dbReference>
<dbReference type="Pfam" id="PF00400">
    <property type="entry name" value="WD40"/>
    <property type="match status" value="2"/>
</dbReference>
<dbReference type="PROSITE" id="PS50294">
    <property type="entry name" value="WD_REPEATS_REGION"/>
    <property type="match status" value="1"/>
</dbReference>
<evidence type="ECO:0000256" key="10">
    <source>
        <dbReference type="ARBA" id="ARBA00022927"/>
    </source>
</evidence>
<dbReference type="InParanoid" id="A0A067RCS1"/>
<dbReference type="SUPFAM" id="SSF50978">
    <property type="entry name" value="WD40 repeat-like"/>
    <property type="match status" value="1"/>
</dbReference>
<evidence type="ECO:0000256" key="3">
    <source>
        <dbReference type="ARBA" id="ARBA00009358"/>
    </source>
</evidence>
<evidence type="ECO:0000256" key="16">
    <source>
        <dbReference type="ARBA" id="ARBA00043112"/>
    </source>
</evidence>
<evidence type="ECO:0000256" key="4">
    <source>
        <dbReference type="ARBA" id="ARBA00022448"/>
    </source>
</evidence>
<evidence type="ECO:0000313" key="20">
    <source>
        <dbReference type="EMBL" id="KDR21626.1"/>
    </source>
</evidence>
<dbReference type="InterPro" id="IPR024298">
    <property type="entry name" value="Sec16_Sec23-bd"/>
</dbReference>
<dbReference type="Gene3D" id="1.20.940.10">
    <property type="entry name" value="Functional domain of the splicing factor Prp18"/>
    <property type="match status" value="1"/>
</dbReference>
<feature type="compositionally biased region" description="Polar residues" evidence="18">
    <location>
        <begin position="884"/>
        <end position="896"/>
    </location>
</feature>
<keyword evidence="12" id="KW-0968">Cytoplasmic vesicle</keyword>
<evidence type="ECO:0000256" key="5">
    <source>
        <dbReference type="ARBA" id="ARBA00022490"/>
    </source>
</evidence>
<dbReference type="InterPro" id="IPR001680">
    <property type="entry name" value="WD40_rpt"/>
</dbReference>
<sequence length="1275" mass="138512">MKVKEIERTANVSWSPAAQHPVLLAAGTAAQQLDASFSTTAALEIYSLNLTEPGLDMELRTSLPSDYRFHKIAWGCYGFGKEYGNGIIVGGCDGGCIQVYNAAKVLAGEEGLVARRDKHTGPVRALDFNPYQANLLASGASESEILIWDLNSTDTPMLPGAKSQPTDDVLSISWNRQVQHILASTFAPRCVVWDLRKNEPIIKLTDSTSRIRWKVVAWHPEVATQLCLASEEDQSPVIQLWDLRFATSPLKVLENHQRGVLSIAWCRQDPDLLVSCGKDNRILCWNPNSSVPGGEVVCDLATANQWNFDVSWCPRNPALIASCSFDGHVSVYSLTGGQQQVQTSNKIADSFPGMDAYVQAPVPQQQQQSPVDLRKPPKWLRRPVGVSFGFGGKLVSFTNEAIRAGQTGVMHAVYVSQVVTEPGLIARSNQFESALQYGKYADFCQVKILSSTVPHERSLWNFLRASFETNTRAELLSLLGFKPDEINSKLGRYIGKPANAGPAGDVDGLSDRVGALGRDSDSDGEADCSESPQSTSVLPDGDASAAFDMIAAASSLHTNKVAEIPADPFKISIADDAEGLICQALLLGNTEAAVELCLQNGRMADAIILAMTGGSDLLAKTQYRYFQQTNGYLSTIISAVVTEDWSQVIRACEVESWKEALAAVLTYTRNEEFPALCELLGERLEAEGKGTLSLNAQLCYICAGNLNKLVESWTAAEKIDTPAKLQDLVELVVLLRKTVEQQGRTVEVSGKLAEVLSHYAAVLASQGNTTTALTYLQNSEDEQMVLLRDRLYRALGLGPAYQQQPQPQQQQQQQRAVSHSFGRLPAVTQQPTFSSQQQSSVLYGQKYSAPAVQSSLFPAQQPQTAAKPFNSPTVPNFYPANSVAKPSTPQQFTQTVVPPKPFSPAPPSSAASQTHDGFGNPSQLSAQAVSGALNQSGSTSSYARSYSPLKQDVYENAWESAQIRDNSSNFLRWSGGSATSRKPYLRDPSVQTGPQYGGTGSMYPGGFNATPVPNNPAVPSYPNQPANTLYPAADIYNPADNVNAQPSGVTPGVPPVNTPPGWNDPPILRDSSRIQPKADSLPQNPITHPLYGAVPQESAPPMVQNMAVNGGYVDPLVGAPYQPQQSYLQHQAYPQQQQQQQQQQHLSPVAPAKVAEPPKPKGPIPEEHMYLQTVFEELRNRCSCTTNSAQLKRKLEDVSRKLEILYDALRESKLSPSTLQGLHQIVQMVQIGDYTGGLALHTQLVSGSDFSQIANFMPGLKVLLQSAMLLQVYLQ</sequence>
<dbReference type="Pfam" id="PF12931">
    <property type="entry name" value="TPR_Sec16"/>
    <property type="match status" value="1"/>
</dbReference>
<dbReference type="Gene3D" id="2.130.10.10">
    <property type="entry name" value="YVTN repeat-like/Quinoprotein amine dehydrogenase"/>
    <property type="match status" value="1"/>
</dbReference>
<feature type="repeat" description="WD" evidence="17">
    <location>
        <begin position="253"/>
        <end position="286"/>
    </location>
</feature>
<dbReference type="InterPro" id="IPR036322">
    <property type="entry name" value="WD40_repeat_dom_sf"/>
</dbReference>
<dbReference type="SMART" id="SM00320">
    <property type="entry name" value="WD40"/>
    <property type="match status" value="4"/>
</dbReference>
<keyword evidence="7" id="KW-0677">Repeat</keyword>
<organism evidence="20 21">
    <name type="scientific">Zootermopsis nevadensis</name>
    <name type="common">Dampwood termite</name>
    <dbReference type="NCBI Taxonomy" id="136037"/>
    <lineage>
        <taxon>Eukaryota</taxon>
        <taxon>Metazoa</taxon>
        <taxon>Ecdysozoa</taxon>
        <taxon>Arthropoda</taxon>
        <taxon>Hexapoda</taxon>
        <taxon>Insecta</taxon>
        <taxon>Pterygota</taxon>
        <taxon>Neoptera</taxon>
        <taxon>Polyneoptera</taxon>
        <taxon>Dictyoptera</taxon>
        <taxon>Blattodea</taxon>
        <taxon>Blattoidea</taxon>
        <taxon>Termitoidae</taxon>
        <taxon>Termopsidae</taxon>
        <taxon>Zootermopsis</taxon>
    </lineage>
</organism>
<gene>
    <name evidence="20" type="ORF">L798_01861</name>
</gene>
<keyword evidence="8" id="KW-0256">Endoplasmic reticulum</keyword>
<keyword evidence="10" id="KW-0653">Protein transport</keyword>
<dbReference type="OMA" id="CITSEVF"/>
<evidence type="ECO:0000256" key="1">
    <source>
        <dbReference type="ARBA" id="ARBA00004180"/>
    </source>
</evidence>
<evidence type="ECO:0000256" key="13">
    <source>
        <dbReference type="ARBA" id="ARBA00025471"/>
    </source>
</evidence>
<dbReference type="FunFam" id="1.20.940.10:FF:000001">
    <property type="entry name" value="Protein transport protein Sec31A isoform A"/>
    <property type="match status" value="1"/>
</dbReference>
<name>A0A067RCS1_ZOONE</name>
<keyword evidence="9" id="KW-0931">ER-Golgi transport</keyword>
<keyword evidence="21" id="KW-1185">Reference proteome</keyword>
<feature type="domain" description="Sec16 Sec23-binding" evidence="19">
    <location>
        <begin position="582"/>
        <end position="777"/>
    </location>
</feature>
<keyword evidence="6 17" id="KW-0853">WD repeat</keyword>
<evidence type="ECO:0000256" key="7">
    <source>
        <dbReference type="ARBA" id="ARBA00022737"/>
    </source>
</evidence>
<feature type="compositionally biased region" description="Polar residues" evidence="18">
    <location>
        <begin position="920"/>
        <end position="935"/>
    </location>
</feature>
<evidence type="ECO:0000256" key="8">
    <source>
        <dbReference type="ARBA" id="ARBA00022824"/>
    </source>
</evidence>
<dbReference type="GO" id="GO:0030127">
    <property type="term" value="C:COPII vesicle coat"/>
    <property type="evidence" value="ECO:0007669"/>
    <property type="project" value="TreeGrafter"/>
</dbReference>
<dbReference type="FunFam" id="2.130.10.10:FF:000009">
    <property type="entry name" value="Protein transport protein Sec31A isoform A"/>
    <property type="match status" value="1"/>
</dbReference>
<dbReference type="PROSITE" id="PS50082">
    <property type="entry name" value="WD_REPEATS_2"/>
    <property type="match status" value="2"/>
</dbReference>
<comment type="function">
    <text evidence="13">Component of the coat protein complex II (COPII) which promotes the formation of transport vesicles from the endoplasmic reticulum (ER). The coat has two main functions, the physical deformation of the endoplasmic reticulum membrane into vesicles and the selection of cargo molecules.</text>
</comment>
<reference evidence="20 21" key="1">
    <citation type="journal article" date="2014" name="Nat. Commun.">
        <title>Molecular traces of alternative social organization in a termite genome.</title>
        <authorList>
            <person name="Terrapon N."/>
            <person name="Li C."/>
            <person name="Robertson H.M."/>
            <person name="Ji L."/>
            <person name="Meng X."/>
            <person name="Booth W."/>
            <person name="Chen Z."/>
            <person name="Childers C.P."/>
            <person name="Glastad K.M."/>
            <person name="Gokhale K."/>
            <person name="Gowin J."/>
            <person name="Gronenberg W."/>
            <person name="Hermansen R.A."/>
            <person name="Hu H."/>
            <person name="Hunt B.G."/>
            <person name="Huylmans A.K."/>
            <person name="Khalil S.M."/>
            <person name="Mitchell R.D."/>
            <person name="Munoz-Torres M.C."/>
            <person name="Mustard J.A."/>
            <person name="Pan H."/>
            <person name="Reese J.T."/>
            <person name="Scharf M.E."/>
            <person name="Sun F."/>
            <person name="Vogel H."/>
            <person name="Xiao J."/>
            <person name="Yang W."/>
            <person name="Yang Z."/>
            <person name="Yang Z."/>
            <person name="Zhou J."/>
            <person name="Zhu J."/>
            <person name="Brent C.S."/>
            <person name="Elsik C.G."/>
            <person name="Goodisman M.A."/>
            <person name="Liberles D.A."/>
            <person name="Roe R.M."/>
            <person name="Vargo E.L."/>
            <person name="Vilcinskas A."/>
            <person name="Wang J."/>
            <person name="Bornberg-Bauer E."/>
            <person name="Korb J."/>
            <person name="Zhang G."/>
            <person name="Liebig J."/>
        </authorList>
    </citation>
    <scope>NUCLEOTIDE SEQUENCE [LARGE SCALE GENOMIC DNA]</scope>
    <source>
        <tissue evidence="20">Whole organism</tissue>
    </source>
</reference>
<feature type="region of interest" description="Disordered" evidence="18">
    <location>
        <begin position="502"/>
        <end position="538"/>
    </location>
</feature>
<evidence type="ECO:0000256" key="18">
    <source>
        <dbReference type="SAM" id="MobiDB-lite"/>
    </source>
</evidence>
<dbReference type="Gene3D" id="1.25.40.1030">
    <property type="match status" value="1"/>
</dbReference>
<feature type="compositionally biased region" description="Polar residues" evidence="18">
    <location>
        <begin position="863"/>
        <end position="874"/>
    </location>
</feature>
<dbReference type="PANTHER" id="PTHR13923:SF11">
    <property type="entry name" value="SECRETORY 31, ISOFORM D"/>
    <property type="match status" value="1"/>
</dbReference>
<evidence type="ECO:0000256" key="15">
    <source>
        <dbReference type="ARBA" id="ARBA00041470"/>
    </source>
</evidence>
<evidence type="ECO:0000256" key="6">
    <source>
        <dbReference type="ARBA" id="ARBA00022574"/>
    </source>
</evidence>
<comment type="similarity">
    <text evidence="3">Belongs to the WD repeat SEC31 family.</text>
</comment>
<keyword evidence="5" id="KW-0963">Cytoplasm</keyword>
<protein>
    <recommendedName>
        <fullName evidence="14">Protein transport protein Sec31A</fullName>
    </recommendedName>
    <alternativeName>
        <fullName evidence="16">SEC31-like protein 1</fullName>
    </alternativeName>
    <alternativeName>
        <fullName evidence="15">SEC31-related protein A</fullName>
    </alternativeName>
</protein>
<feature type="compositionally biased region" description="Low complexity" evidence="18">
    <location>
        <begin position="1127"/>
        <end position="1155"/>
    </location>
</feature>
<keyword evidence="4" id="KW-0813">Transport</keyword>
<evidence type="ECO:0000256" key="9">
    <source>
        <dbReference type="ARBA" id="ARBA00022892"/>
    </source>
</evidence>
<dbReference type="GO" id="GO:0070971">
    <property type="term" value="C:endoplasmic reticulum exit site"/>
    <property type="evidence" value="ECO:0007669"/>
    <property type="project" value="TreeGrafter"/>
</dbReference>
<evidence type="ECO:0000256" key="17">
    <source>
        <dbReference type="PROSITE-ProRule" id="PRU00221"/>
    </source>
</evidence>
<dbReference type="EMBL" id="KK852544">
    <property type="protein sequence ID" value="KDR21626.1"/>
    <property type="molecule type" value="Genomic_DNA"/>
</dbReference>
<dbReference type="InterPro" id="IPR015943">
    <property type="entry name" value="WD40/YVTN_repeat-like_dom_sf"/>
</dbReference>
<dbReference type="GO" id="GO:0007029">
    <property type="term" value="P:endoplasmic reticulum organization"/>
    <property type="evidence" value="ECO:0007669"/>
    <property type="project" value="TreeGrafter"/>
</dbReference>
<feature type="region of interest" description="Disordered" evidence="18">
    <location>
        <begin position="863"/>
        <end position="943"/>
    </location>
</feature>
<evidence type="ECO:0000259" key="19">
    <source>
        <dbReference type="Pfam" id="PF12931"/>
    </source>
</evidence>
<feature type="compositionally biased region" description="Pro residues" evidence="18">
    <location>
        <begin position="898"/>
        <end position="907"/>
    </location>
</feature>
<evidence type="ECO:0000313" key="21">
    <source>
        <dbReference type="Proteomes" id="UP000027135"/>
    </source>
</evidence>